<dbReference type="Pfam" id="PF04055">
    <property type="entry name" value="Radical_SAM"/>
    <property type="match status" value="1"/>
</dbReference>
<dbReference type="InterPro" id="IPR007197">
    <property type="entry name" value="rSAM"/>
</dbReference>
<dbReference type="SUPFAM" id="SSF102114">
    <property type="entry name" value="Radical SAM enzymes"/>
    <property type="match status" value="1"/>
</dbReference>
<name>A0ABW4IDL1_9SPHI</name>
<dbReference type="EMBL" id="JBHUDG010000016">
    <property type="protein sequence ID" value="MFD1630434.1"/>
    <property type="molecule type" value="Genomic_DNA"/>
</dbReference>
<dbReference type="InterPro" id="IPR040086">
    <property type="entry name" value="MJ0683-like"/>
</dbReference>
<keyword evidence="1" id="KW-0479">Metal-binding</keyword>
<dbReference type="CDD" id="cd01335">
    <property type="entry name" value="Radical_SAM"/>
    <property type="match status" value="1"/>
</dbReference>
<dbReference type="Proteomes" id="UP001597118">
    <property type="component" value="Unassembled WGS sequence"/>
</dbReference>
<sequence length="356" mass="40506">MLNNNSEYIKGRGAQGNINNRFNKLKYSLEHIEGLDESFLSENIKTEFIVEYPKTIISRNKSQDLSFGNSINPYLGCEHGCIYCYARNSHEYWGFDPALDFERKIIIKPKAAELLREEFNKKNYVPGPILLSGNTDCYQPAERKFKITRSLLEVFLEFKHPVSIITKNSLILRDIDLLSKLRKNNLVSVSISITSLNESLRNLLEPRTVTAKGRLKIVKELSDAGIPVNVMVAPIIPGLNSEEIPKIIEAAAINGAVNSYFTIVRLNGAISDIFKDWLYKNFPDRAEKTINRISACHNGKLNDSRWMHRLTGNGVEAEAIHQLFKISMKKSGLPKNRVSLDYTLFTNNHNKQLTLF</sequence>
<evidence type="ECO:0000313" key="6">
    <source>
        <dbReference type="Proteomes" id="UP001597118"/>
    </source>
</evidence>
<dbReference type="SMART" id="SM00729">
    <property type="entry name" value="Elp3"/>
    <property type="match status" value="1"/>
</dbReference>
<evidence type="ECO:0000313" key="5">
    <source>
        <dbReference type="EMBL" id="MFD1630434.1"/>
    </source>
</evidence>
<dbReference type="SFLD" id="SFLDG01084">
    <property type="entry name" value="Uncharacterised_Radical_SAM_Su"/>
    <property type="match status" value="1"/>
</dbReference>
<dbReference type="InterPro" id="IPR006638">
    <property type="entry name" value="Elp3/MiaA/NifB-like_rSAM"/>
</dbReference>
<keyword evidence="3" id="KW-0411">Iron-sulfur</keyword>
<dbReference type="NCBIfam" id="NF033668">
    <property type="entry name" value="rSAM_PA0069"/>
    <property type="match status" value="1"/>
</dbReference>
<evidence type="ECO:0000256" key="2">
    <source>
        <dbReference type="ARBA" id="ARBA00023004"/>
    </source>
</evidence>
<evidence type="ECO:0000256" key="3">
    <source>
        <dbReference type="ARBA" id="ARBA00023014"/>
    </source>
</evidence>
<dbReference type="PROSITE" id="PS51918">
    <property type="entry name" value="RADICAL_SAM"/>
    <property type="match status" value="1"/>
</dbReference>
<keyword evidence="6" id="KW-1185">Reference proteome</keyword>
<feature type="domain" description="Radical SAM core" evidence="4">
    <location>
        <begin position="57"/>
        <end position="300"/>
    </location>
</feature>
<comment type="caution">
    <text evidence="5">The sequence shown here is derived from an EMBL/GenBank/DDBJ whole genome shotgun (WGS) entry which is preliminary data.</text>
</comment>
<organism evidence="5 6">
    <name type="scientific">Pseudopedobacter beijingensis</name>
    <dbReference type="NCBI Taxonomy" id="1207056"/>
    <lineage>
        <taxon>Bacteria</taxon>
        <taxon>Pseudomonadati</taxon>
        <taxon>Bacteroidota</taxon>
        <taxon>Sphingobacteriia</taxon>
        <taxon>Sphingobacteriales</taxon>
        <taxon>Sphingobacteriaceae</taxon>
        <taxon>Pseudopedobacter</taxon>
    </lineage>
</organism>
<evidence type="ECO:0000259" key="4">
    <source>
        <dbReference type="PROSITE" id="PS51918"/>
    </source>
</evidence>
<dbReference type="InterPro" id="IPR058240">
    <property type="entry name" value="rSAM_sf"/>
</dbReference>
<evidence type="ECO:0000256" key="1">
    <source>
        <dbReference type="ARBA" id="ARBA00022723"/>
    </source>
</evidence>
<protein>
    <submittedName>
        <fullName evidence="5">PA0069 family radical SAM protein</fullName>
    </submittedName>
</protein>
<dbReference type="PANTHER" id="PTHR43432:SF3">
    <property type="entry name" value="SLR0285 PROTEIN"/>
    <property type="match status" value="1"/>
</dbReference>
<proteinExistence type="predicted"/>
<reference evidence="6" key="1">
    <citation type="journal article" date="2019" name="Int. J. Syst. Evol. Microbiol.">
        <title>The Global Catalogue of Microorganisms (GCM) 10K type strain sequencing project: providing services to taxonomists for standard genome sequencing and annotation.</title>
        <authorList>
            <consortium name="The Broad Institute Genomics Platform"/>
            <consortium name="The Broad Institute Genome Sequencing Center for Infectious Disease"/>
            <person name="Wu L."/>
            <person name="Ma J."/>
        </authorList>
    </citation>
    <scope>NUCLEOTIDE SEQUENCE [LARGE SCALE GENOMIC DNA]</scope>
    <source>
        <strain evidence="6">CCUG 53762</strain>
    </source>
</reference>
<gene>
    <name evidence="5" type="ORF">ACFSAH_11130</name>
</gene>
<dbReference type="RefSeq" id="WP_379662810.1">
    <property type="nucleotide sequence ID" value="NZ_JBHUDG010000016.1"/>
</dbReference>
<keyword evidence="2" id="KW-0408">Iron</keyword>
<dbReference type="Gene3D" id="3.80.30.30">
    <property type="match status" value="1"/>
</dbReference>
<accession>A0ABW4IDL1</accession>
<dbReference type="SFLD" id="SFLDS00029">
    <property type="entry name" value="Radical_SAM"/>
    <property type="match status" value="1"/>
</dbReference>
<dbReference type="PANTHER" id="PTHR43432">
    <property type="entry name" value="SLR0285 PROTEIN"/>
    <property type="match status" value="1"/>
</dbReference>